<evidence type="ECO:0000256" key="1">
    <source>
        <dbReference type="ARBA" id="ARBA00004141"/>
    </source>
</evidence>
<keyword evidence="3 6" id="KW-1133">Transmembrane helix</keyword>
<evidence type="ECO:0000256" key="5">
    <source>
        <dbReference type="SAM" id="MobiDB-lite"/>
    </source>
</evidence>
<evidence type="ECO:0000313" key="8">
    <source>
        <dbReference type="Proteomes" id="UP000001307"/>
    </source>
</evidence>
<feature type="region of interest" description="Disordered" evidence="5">
    <location>
        <begin position="227"/>
        <end position="249"/>
    </location>
</feature>
<evidence type="ECO:0008006" key="9">
    <source>
        <dbReference type="Google" id="ProtNLM"/>
    </source>
</evidence>
<dbReference type="GO" id="GO:0016020">
    <property type="term" value="C:membrane"/>
    <property type="evidence" value="ECO:0007669"/>
    <property type="project" value="UniProtKB-SubCell"/>
</dbReference>
<evidence type="ECO:0000256" key="6">
    <source>
        <dbReference type="SAM" id="Phobius"/>
    </source>
</evidence>
<keyword evidence="4 6" id="KW-0472">Membrane</keyword>
<feature type="region of interest" description="Disordered" evidence="5">
    <location>
        <begin position="328"/>
        <end position="349"/>
    </location>
</feature>
<dbReference type="Proteomes" id="UP000001307">
    <property type="component" value="Unassembled WGS sequence"/>
</dbReference>
<gene>
    <name evidence="7" type="ORF">GSOID_T00012647001</name>
</gene>
<keyword evidence="8" id="KW-1185">Reference proteome</keyword>
<dbReference type="InParanoid" id="E4XJ66"/>
<feature type="transmembrane region" description="Helical" evidence="6">
    <location>
        <begin position="149"/>
        <end position="172"/>
    </location>
</feature>
<dbReference type="Gene3D" id="1.20.120.350">
    <property type="entry name" value="Voltage-gated potassium channels. Chain C"/>
    <property type="match status" value="1"/>
</dbReference>
<sequence>MMAENLNTCDCFGELGSSACNDWCDTTTKNVSLASIQNINEPLFPDLLSDTTPPPQDTIDTSQCCKYQRLLQTWIRMGYTTFGLLSLFFIETIVKLAALPHLLSRKMEIADAMLVILSWIMCFIIVFSLEETDCNASEPSEGGLNGMKGVVMLTFRMLRIFNGLAMLFANFFEGKILRYQEKIKFQTQQLNQSQEEKKRLATTAQKILRDKQNLQLQLQAVTMSYNQTQQNNGPPRGPPGGGVGFAQPSGILALPTIHSPIQGGHTSDEAIENLIEHEITAAESALASQSTRVTEINDTEVHHATPSSSFLPPIAQGNAPALIITPPTQETLDFPEDQTQHRNTNPFDS</sequence>
<evidence type="ECO:0000256" key="2">
    <source>
        <dbReference type="ARBA" id="ARBA00022692"/>
    </source>
</evidence>
<name>E4XJ66_OIKDI</name>
<accession>E4XJ66</accession>
<dbReference type="OrthoDB" id="10404803at2759"/>
<protein>
    <recommendedName>
        <fullName evidence="9">Ion transport domain-containing protein</fullName>
    </recommendedName>
</protein>
<proteinExistence type="predicted"/>
<feature type="transmembrane region" description="Helical" evidence="6">
    <location>
        <begin position="109"/>
        <end position="129"/>
    </location>
</feature>
<keyword evidence="2 6" id="KW-0812">Transmembrane</keyword>
<evidence type="ECO:0000256" key="4">
    <source>
        <dbReference type="ARBA" id="ARBA00023136"/>
    </source>
</evidence>
<dbReference type="EMBL" id="FN653057">
    <property type="protein sequence ID" value="CBY10509.1"/>
    <property type="molecule type" value="Genomic_DNA"/>
</dbReference>
<organism evidence="7">
    <name type="scientific">Oikopleura dioica</name>
    <name type="common">Tunicate</name>
    <dbReference type="NCBI Taxonomy" id="34765"/>
    <lineage>
        <taxon>Eukaryota</taxon>
        <taxon>Metazoa</taxon>
        <taxon>Chordata</taxon>
        <taxon>Tunicata</taxon>
        <taxon>Appendicularia</taxon>
        <taxon>Copelata</taxon>
        <taxon>Oikopleuridae</taxon>
        <taxon>Oikopleura</taxon>
    </lineage>
</organism>
<dbReference type="AlphaFoldDB" id="E4XJ66"/>
<evidence type="ECO:0000313" key="7">
    <source>
        <dbReference type="EMBL" id="CBY10509.1"/>
    </source>
</evidence>
<reference evidence="7" key="1">
    <citation type="journal article" date="2010" name="Science">
        <title>Plasticity of animal genome architecture unmasked by rapid evolution of a pelagic tunicate.</title>
        <authorList>
            <person name="Denoeud F."/>
            <person name="Henriet S."/>
            <person name="Mungpakdee S."/>
            <person name="Aury J.M."/>
            <person name="Da Silva C."/>
            <person name="Brinkmann H."/>
            <person name="Mikhaleva J."/>
            <person name="Olsen L.C."/>
            <person name="Jubin C."/>
            <person name="Canestro C."/>
            <person name="Bouquet J.M."/>
            <person name="Danks G."/>
            <person name="Poulain J."/>
            <person name="Campsteijn C."/>
            <person name="Adamski M."/>
            <person name="Cross I."/>
            <person name="Yadetie F."/>
            <person name="Muffato M."/>
            <person name="Louis A."/>
            <person name="Butcher S."/>
            <person name="Tsagkogeorga G."/>
            <person name="Konrad A."/>
            <person name="Singh S."/>
            <person name="Jensen M.F."/>
            <person name="Cong E.H."/>
            <person name="Eikeseth-Otteraa H."/>
            <person name="Noel B."/>
            <person name="Anthouard V."/>
            <person name="Porcel B.M."/>
            <person name="Kachouri-Lafond R."/>
            <person name="Nishino A."/>
            <person name="Ugolini M."/>
            <person name="Chourrout P."/>
            <person name="Nishida H."/>
            <person name="Aasland R."/>
            <person name="Huzurbazar S."/>
            <person name="Westhof E."/>
            <person name="Delsuc F."/>
            <person name="Lehrach H."/>
            <person name="Reinhardt R."/>
            <person name="Weissenbach J."/>
            <person name="Roy S.W."/>
            <person name="Artiguenave F."/>
            <person name="Postlethwait J.H."/>
            <person name="Manak J.R."/>
            <person name="Thompson E.M."/>
            <person name="Jaillon O."/>
            <person name="Du Pasquier L."/>
            <person name="Boudinot P."/>
            <person name="Liberles D.A."/>
            <person name="Volff J.N."/>
            <person name="Philippe H."/>
            <person name="Lenhard B."/>
            <person name="Roest Crollius H."/>
            <person name="Wincker P."/>
            <person name="Chourrout D."/>
        </authorList>
    </citation>
    <scope>NUCLEOTIDE SEQUENCE [LARGE SCALE GENOMIC DNA]</scope>
</reference>
<comment type="subcellular location">
    <subcellularLocation>
        <location evidence="1">Membrane</location>
        <topology evidence="1">Multi-pass membrane protein</topology>
    </subcellularLocation>
</comment>
<dbReference type="InterPro" id="IPR027359">
    <property type="entry name" value="Volt_channel_dom_sf"/>
</dbReference>
<feature type="transmembrane region" description="Helical" evidence="6">
    <location>
        <begin position="77"/>
        <end position="97"/>
    </location>
</feature>
<evidence type="ECO:0000256" key="3">
    <source>
        <dbReference type="ARBA" id="ARBA00022989"/>
    </source>
</evidence>